<keyword evidence="2" id="KW-1185">Reference proteome</keyword>
<dbReference type="RefSeq" id="WP_317773203.1">
    <property type="nucleotide sequence ID" value="NZ_JAWMAJ010000085.1"/>
</dbReference>
<sequence>MHEGKLIKLLKEGDKPLDGKRDVPISPNTGRAISLGLYERNDREPDFDLKFTPAAAEDQIGFSISHVDLNDEPKYMVLALFHNYSGAACTVTIRRITDASAKG</sequence>
<reference evidence="1 2" key="1">
    <citation type="submission" date="2023-10" db="EMBL/GenBank/DDBJ databases">
        <title>Characterization of rhizosphere-enriched actinobacteria from wheat plants lab-grown on chernevaya soil.</title>
        <authorList>
            <person name="Tikhonova E.N."/>
            <person name="Konopkin A."/>
            <person name="Kravchenko I.K."/>
        </authorList>
    </citation>
    <scope>NUCLEOTIDE SEQUENCE [LARGE SCALE GENOMIC DNA]</scope>
    <source>
        <strain evidence="1 2">RR29</strain>
    </source>
</reference>
<organism evidence="1 2">
    <name type="scientific">Streptomyces prunicolor</name>
    <dbReference type="NCBI Taxonomy" id="67348"/>
    <lineage>
        <taxon>Bacteria</taxon>
        <taxon>Bacillati</taxon>
        <taxon>Actinomycetota</taxon>
        <taxon>Actinomycetes</taxon>
        <taxon>Kitasatosporales</taxon>
        <taxon>Streptomycetaceae</taxon>
        <taxon>Streptomyces</taxon>
    </lineage>
</organism>
<name>A0ABU4FF00_9ACTN</name>
<accession>A0ABU4FF00</accession>
<dbReference type="Proteomes" id="UP001187346">
    <property type="component" value="Unassembled WGS sequence"/>
</dbReference>
<proteinExistence type="predicted"/>
<gene>
    <name evidence="1" type="ORF">R5A26_24835</name>
</gene>
<evidence type="ECO:0000313" key="2">
    <source>
        <dbReference type="Proteomes" id="UP001187346"/>
    </source>
</evidence>
<protein>
    <submittedName>
        <fullName evidence="1">Uncharacterized protein</fullName>
    </submittedName>
</protein>
<dbReference type="EMBL" id="JAWMAJ010000085">
    <property type="protein sequence ID" value="MDV7219166.1"/>
    <property type="molecule type" value="Genomic_DNA"/>
</dbReference>
<evidence type="ECO:0000313" key="1">
    <source>
        <dbReference type="EMBL" id="MDV7219166.1"/>
    </source>
</evidence>
<comment type="caution">
    <text evidence="1">The sequence shown here is derived from an EMBL/GenBank/DDBJ whole genome shotgun (WGS) entry which is preliminary data.</text>
</comment>